<feature type="compositionally biased region" description="Polar residues" evidence="1">
    <location>
        <begin position="152"/>
        <end position="164"/>
    </location>
</feature>
<reference evidence="2" key="1">
    <citation type="submission" date="2019-04" db="EMBL/GenBank/DDBJ databases">
        <title>Friends and foes A comparative genomics study of 23 Aspergillus species from section Flavi.</title>
        <authorList>
            <consortium name="DOE Joint Genome Institute"/>
            <person name="Kjaerbolling I."/>
            <person name="Vesth T."/>
            <person name="Frisvad J.C."/>
            <person name="Nybo J.L."/>
            <person name="Theobald S."/>
            <person name="Kildgaard S."/>
            <person name="Isbrandt T."/>
            <person name="Kuo A."/>
            <person name="Sato A."/>
            <person name="Lyhne E.K."/>
            <person name="Kogle M.E."/>
            <person name="Wiebenga A."/>
            <person name="Kun R.S."/>
            <person name="Lubbers R.J."/>
            <person name="Makela M.R."/>
            <person name="Barry K."/>
            <person name="Chovatia M."/>
            <person name="Clum A."/>
            <person name="Daum C."/>
            <person name="Haridas S."/>
            <person name="He G."/>
            <person name="LaButti K."/>
            <person name="Lipzen A."/>
            <person name="Mondo S."/>
            <person name="Riley R."/>
            <person name="Salamov A."/>
            <person name="Simmons B.A."/>
            <person name="Magnuson J.K."/>
            <person name="Henrissat B."/>
            <person name="Mortensen U.H."/>
            <person name="Larsen T.O."/>
            <person name="Devries R.P."/>
            <person name="Grigoriev I.V."/>
            <person name="Machida M."/>
            <person name="Baker S.E."/>
            <person name="Andersen M.R."/>
        </authorList>
    </citation>
    <scope>NUCLEOTIDE SEQUENCE [LARGE SCALE GENOMIC DNA]</scope>
    <source>
        <strain evidence="2">CBS 121.62</strain>
    </source>
</reference>
<gene>
    <name evidence="2" type="ORF">BDV35DRAFT_398809</name>
</gene>
<feature type="region of interest" description="Disordered" evidence="1">
    <location>
        <begin position="1"/>
        <end position="39"/>
    </location>
</feature>
<dbReference type="EMBL" id="ML734760">
    <property type="protein sequence ID" value="KAB8240257.1"/>
    <property type="molecule type" value="Genomic_DNA"/>
</dbReference>
<feature type="compositionally biased region" description="Low complexity" evidence="1">
    <location>
        <begin position="128"/>
        <end position="140"/>
    </location>
</feature>
<name>A0A5N6GEJ3_ASPFL</name>
<evidence type="ECO:0000256" key="1">
    <source>
        <dbReference type="SAM" id="MobiDB-lite"/>
    </source>
</evidence>
<feature type="region of interest" description="Disordered" evidence="1">
    <location>
        <begin position="539"/>
        <end position="565"/>
    </location>
</feature>
<dbReference type="AlphaFoldDB" id="A0A5N6GEJ3"/>
<proteinExistence type="predicted"/>
<organism evidence="2">
    <name type="scientific">Aspergillus flavus</name>
    <dbReference type="NCBI Taxonomy" id="5059"/>
    <lineage>
        <taxon>Eukaryota</taxon>
        <taxon>Fungi</taxon>
        <taxon>Dikarya</taxon>
        <taxon>Ascomycota</taxon>
        <taxon>Pezizomycotina</taxon>
        <taxon>Eurotiomycetes</taxon>
        <taxon>Eurotiomycetidae</taxon>
        <taxon>Eurotiales</taxon>
        <taxon>Aspergillaceae</taxon>
        <taxon>Aspergillus</taxon>
        <taxon>Aspergillus subgen. Circumdati</taxon>
    </lineage>
</organism>
<sequence length="565" mass="62825">MARRGRPPRYANRDERNAERRRRRREQGASQIPPPPEAQLHYRFLTWITTEQGDIHPDVVESRDIFQDLEQLVLDGGEFAEGAGDAEGEDDMDIDGDMGDVPDSDVEMGDVERVSRRSAEGTPHEDPSAAGSPSLSGPAGRFPNTAEAEGQPVSTQPTAETATHWSHGPRVASPAVPLPPEDSARQEVLAEYLVKQLIRHRGCGHSQEEPGPIPEDQAGPRSPPAVPTVRLSEVVQEEYPDVLSRDGIAAYRPAWDEYFPVDRRRRLFSGVETIHAEDGGPVRPPVSNLTGFLHLDGVPVQFQDGDSGRWRRDRRPVHRILHLPLGRVCGFEAVEIYILFPRLYHPTRKSFVITKDEYTLWMDEVFLLALHATYSESILQNLPVSAADAQARATAVSAEQPMEHDKRPRVQLLQYGLRPELLDSLWQGVCARIEGQGLVQFRGMKLLLICKNLKSRTQGPSWAAAQARFFAIWLEAVDVDFLTDDFYDIGREAILPQSRPAGEAGPLATFLSWRRCCLEGFSHWLEEVAATVEGGALSTAPDPIGVTTGPSQRAVRPTTRQQARP</sequence>
<feature type="region of interest" description="Disordered" evidence="1">
    <location>
        <begin position="80"/>
        <end position="180"/>
    </location>
</feature>
<evidence type="ECO:0000313" key="2">
    <source>
        <dbReference type="EMBL" id="KAB8240257.1"/>
    </source>
</evidence>
<protein>
    <submittedName>
        <fullName evidence="2">Uncharacterized protein</fullName>
    </submittedName>
</protein>
<dbReference type="Proteomes" id="UP000325434">
    <property type="component" value="Unassembled WGS sequence"/>
</dbReference>
<feature type="region of interest" description="Disordered" evidence="1">
    <location>
        <begin position="202"/>
        <end position="226"/>
    </location>
</feature>
<feature type="compositionally biased region" description="Acidic residues" evidence="1">
    <location>
        <begin position="84"/>
        <end position="109"/>
    </location>
</feature>
<feature type="compositionally biased region" description="Basic and acidic residues" evidence="1">
    <location>
        <begin position="110"/>
        <end position="127"/>
    </location>
</feature>
<accession>A0A5N6GEJ3</accession>